<comment type="similarity">
    <text evidence="1">Belongs to the SdhE FAD assembly factor family.</text>
</comment>
<dbReference type="GO" id="GO:0006099">
    <property type="term" value="P:tricarboxylic acid cycle"/>
    <property type="evidence" value="ECO:0007669"/>
    <property type="project" value="TreeGrafter"/>
</dbReference>
<gene>
    <name evidence="4" type="ORF">Cva_01398</name>
</gene>
<evidence type="ECO:0000256" key="2">
    <source>
        <dbReference type="ARBA" id="ARBA00019418"/>
    </source>
</evidence>
<dbReference type="SUPFAM" id="SSF109910">
    <property type="entry name" value="YgfY-like"/>
    <property type="match status" value="1"/>
</dbReference>
<dbReference type="PANTHER" id="PTHR12469">
    <property type="entry name" value="PROTEIN EMI5 HOMOLOG, MITOCHONDRIAL"/>
    <property type="match status" value="1"/>
</dbReference>
<dbReference type="Pfam" id="PF03937">
    <property type="entry name" value="Sdh5"/>
    <property type="match status" value="1"/>
</dbReference>
<dbReference type="InterPro" id="IPR036714">
    <property type="entry name" value="SDH_sf"/>
</dbReference>
<evidence type="ECO:0000313" key="5">
    <source>
        <dbReference type="Proteomes" id="UP000036771"/>
    </source>
</evidence>
<dbReference type="Gene3D" id="1.10.150.250">
    <property type="entry name" value="Flavinator of succinate dehydrogenase"/>
    <property type="match status" value="1"/>
</dbReference>
<dbReference type="PANTHER" id="PTHR12469:SF2">
    <property type="entry name" value="SUCCINATE DEHYDROGENASE ASSEMBLY FACTOR 2, MITOCHONDRIAL"/>
    <property type="match status" value="1"/>
</dbReference>
<comment type="caution">
    <text evidence="4">The sequence shown here is derived from an EMBL/GenBank/DDBJ whole genome shotgun (WGS) entry which is preliminary data.</text>
</comment>
<dbReference type="EMBL" id="BBVC01000083">
    <property type="protein sequence ID" value="GAO98731.1"/>
    <property type="molecule type" value="Genomic_DNA"/>
</dbReference>
<sequence>MQDEKILKRVLYRACYRGGKEADRILGSFAKTHATSLSAQELEDLDALLQCDDGDIFAWLEQIEPVPSKFDTPALQILRNYTKLLKT</sequence>
<organism evidence="4 5">
    <name type="scientific">Caedimonas varicaedens</name>
    <dbReference type="NCBI Taxonomy" id="1629334"/>
    <lineage>
        <taxon>Bacteria</taxon>
        <taxon>Pseudomonadati</taxon>
        <taxon>Pseudomonadota</taxon>
        <taxon>Alphaproteobacteria</taxon>
        <taxon>Holosporales</taxon>
        <taxon>Caedimonadaceae</taxon>
        <taxon>Caedimonas</taxon>
    </lineage>
</organism>
<name>A0A0K8MDX2_9PROT</name>
<proteinExistence type="inferred from homology"/>
<dbReference type="Proteomes" id="UP000036771">
    <property type="component" value="Unassembled WGS sequence"/>
</dbReference>
<evidence type="ECO:0000256" key="1">
    <source>
        <dbReference type="ARBA" id="ARBA00008571"/>
    </source>
</evidence>
<evidence type="ECO:0000313" key="4">
    <source>
        <dbReference type="EMBL" id="GAO98731.1"/>
    </source>
</evidence>
<protein>
    <recommendedName>
        <fullName evidence="2">FAD assembly factor SdhE</fullName>
    </recommendedName>
</protein>
<dbReference type="AlphaFoldDB" id="A0A0K8MDX2"/>
<keyword evidence="3" id="KW-0143">Chaperone</keyword>
<accession>A0A0K8MDX2</accession>
<dbReference type="STRING" id="1629334.Cva_01398"/>
<reference evidence="4 5" key="1">
    <citation type="submission" date="2015-03" db="EMBL/GenBank/DDBJ databases">
        <title>Caedibacter varicaedens, whole genome shotgun sequence.</title>
        <authorList>
            <person name="Suzuki H."/>
            <person name="Dapper A.L."/>
            <person name="Gibson A.K."/>
            <person name="Jackson C."/>
            <person name="Lee H."/>
            <person name="Pejaver V.R."/>
            <person name="Doak T."/>
            <person name="Lynch M."/>
        </authorList>
    </citation>
    <scope>NUCLEOTIDE SEQUENCE [LARGE SCALE GENOMIC DNA]</scope>
</reference>
<dbReference type="OrthoDB" id="9807264at2"/>
<evidence type="ECO:0000256" key="3">
    <source>
        <dbReference type="ARBA" id="ARBA00023186"/>
    </source>
</evidence>
<keyword evidence="5" id="KW-1185">Reference proteome</keyword>
<dbReference type="InterPro" id="IPR005631">
    <property type="entry name" value="SDH"/>
</dbReference>